<dbReference type="SUPFAM" id="SSF55729">
    <property type="entry name" value="Acyl-CoA N-acyltransferases (Nat)"/>
    <property type="match status" value="1"/>
</dbReference>
<protein>
    <recommendedName>
        <fullName evidence="1">N-acetyltransferase domain-containing protein</fullName>
    </recommendedName>
</protein>
<evidence type="ECO:0000313" key="3">
    <source>
        <dbReference type="Proteomes" id="UP000008726"/>
    </source>
</evidence>
<evidence type="ECO:0000259" key="1">
    <source>
        <dbReference type="PROSITE" id="PS51186"/>
    </source>
</evidence>
<dbReference type="EMBL" id="GU396103">
    <property type="protein sequence ID" value="ADQ52804.1"/>
    <property type="molecule type" value="Genomic_DNA"/>
</dbReference>
<dbReference type="InterPro" id="IPR000182">
    <property type="entry name" value="GNAT_dom"/>
</dbReference>
<feature type="domain" description="N-acetyltransferase" evidence="1">
    <location>
        <begin position="199"/>
        <end position="342"/>
    </location>
</feature>
<dbReference type="Gene3D" id="3.40.630.30">
    <property type="match status" value="1"/>
</dbReference>
<dbReference type="Proteomes" id="UP000008726">
    <property type="component" value="Segment"/>
</dbReference>
<dbReference type="PROSITE" id="PS51186">
    <property type="entry name" value="GNAT"/>
    <property type="match status" value="1"/>
</dbReference>
<reference evidence="2 3" key="1">
    <citation type="journal article" date="2010" name="Virol. J.">
        <title>Genomes of the T4-related bacteriophages as windows on microbial genome evolution.</title>
        <authorList>
            <person name="Petrov V.M."/>
            <person name="Ratnayaka S."/>
            <person name="Nolan J.M."/>
            <person name="Miller E.S."/>
            <person name="Karam J.D."/>
        </authorList>
    </citation>
    <scope>NUCLEOTIDE SEQUENCE [LARGE SCALE GENOMIC DNA]</scope>
</reference>
<dbReference type="OrthoDB" id="20287at10239"/>
<evidence type="ECO:0000313" key="2">
    <source>
        <dbReference type="EMBL" id="ADQ52804.1"/>
    </source>
</evidence>
<gene>
    <name evidence="2" type="ORF">PX29p085</name>
</gene>
<dbReference type="Gene3D" id="3.40.50.300">
    <property type="entry name" value="P-loop containing nucleotide triphosphate hydrolases"/>
    <property type="match status" value="1"/>
</dbReference>
<dbReference type="InterPro" id="IPR027417">
    <property type="entry name" value="P-loop_NTPase"/>
</dbReference>
<dbReference type="Pfam" id="PF00583">
    <property type="entry name" value="Acetyltransf_1"/>
    <property type="match status" value="1"/>
</dbReference>
<accession>E5DQ18</accession>
<sequence length="392" mass="44104">MSLEQFTDESGYITRETKVELDAIVVEVTKQMDFEFDGTTTTKIKNLMPHEVPKEYGIGLIVGPSGSGKSTILRNFGIEKEVKWEHNKAIASHFDSVEDAQERLGAVGFNSVPHWAKPFHSLSNGQQFRANLARSLVDNTVIDEFTSVVDRNVAISCSKSIRKYVDRTGIKGLVFASCHYDIIEWLQPDWVFDVSNEQLIIRGSERRFPAIALDITPVSAKAYSDLGFADHHYLSREINVASHCYLMKWGDVPVGFVSILPLPSGTVKDAWIAHRLVVLPDFQGMGIGPKMTEAVAYQLLARGKRFYTRTTNPKLGEYHERSIKWKATSSNRTPVTPNKMMKHSVDPKFVKDRVSYSHEFIGVPSELEAYKKAIEAHDKENAKSGLDFMFGI</sequence>
<dbReference type="GO" id="GO:0016747">
    <property type="term" value="F:acyltransferase activity, transferring groups other than amino-acyl groups"/>
    <property type="evidence" value="ECO:0007669"/>
    <property type="project" value="InterPro"/>
</dbReference>
<dbReference type="SUPFAM" id="SSF52540">
    <property type="entry name" value="P-loop containing nucleoside triphosphate hydrolases"/>
    <property type="match status" value="1"/>
</dbReference>
<dbReference type="InterPro" id="IPR016181">
    <property type="entry name" value="Acyl_CoA_acyltransferase"/>
</dbReference>
<dbReference type="RefSeq" id="YP_009011514.1">
    <property type="nucleotide sequence ID" value="NC_023688.1"/>
</dbReference>
<organism evidence="2 3">
    <name type="scientific">Aeromonas phage PX29</name>
    <dbReference type="NCBI Taxonomy" id="926067"/>
    <lineage>
        <taxon>Viruses</taxon>
        <taxon>Duplodnaviria</taxon>
        <taxon>Heunggongvirae</taxon>
        <taxon>Uroviricota</taxon>
        <taxon>Caudoviricetes</taxon>
        <taxon>Pantevenvirales</taxon>
        <taxon>Straboviridae</taxon>
        <taxon>Angelvirus</taxon>
        <taxon>Angelvirus px29</taxon>
    </lineage>
</organism>
<dbReference type="KEGG" id="vg:18560009"/>
<dbReference type="CDD" id="cd04301">
    <property type="entry name" value="NAT_SF"/>
    <property type="match status" value="1"/>
</dbReference>
<name>E5DQ18_9CAUD</name>
<proteinExistence type="predicted"/>
<keyword evidence="3" id="KW-1185">Reference proteome</keyword>
<dbReference type="GeneID" id="18560009"/>